<dbReference type="InterPro" id="IPR036259">
    <property type="entry name" value="MFS_trans_sf"/>
</dbReference>
<comment type="similarity">
    <text evidence="6">Belongs to the major facilitator superfamily. Allantoate permease family.</text>
</comment>
<evidence type="ECO:0000313" key="9">
    <source>
        <dbReference type="EMBL" id="CZR70058.1"/>
    </source>
</evidence>
<evidence type="ECO:0000256" key="7">
    <source>
        <dbReference type="SAM" id="Phobius"/>
    </source>
</evidence>
<evidence type="ECO:0000256" key="3">
    <source>
        <dbReference type="ARBA" id="ARBA00022692"/>
    </source>
</evidence>
<dbReference type="Proteomes" id="UP000184330">
    <property type="component" value="Unassembled WGS sequence"/>
</dbReference>
<dbReference type="SUPFAM" id="SSF103473">
    <property type="entry name" value="MFS general substrate transporter"/>
    <property type="match status" value="1"/>
</dbReference>
<protein>
    <submittedName>
        <fullName evidence="9">Related to transporter protein</fullName>
    </submittedName>
</protein>
<keyword evidence="4 7" id="KW-1133">Transmembrane helix</keyword>
<feature type="transmembrane region" description="Helical" evidence="7">
    <location>
        <begin position="216"/>
        <end position="238"/>
    </location>
</feature>
<proteinExistence type="inferred from homology"/>
<keyword evidence="2" id="KW-0813">Transport</keyword>
<feature type="transmembrane region" description="Helical" evidence="7">
    <location>
        <begin position="285"/>
        <end position="304"/>
    </location>
</feature>
<feature type="transmembrane region" description="Helical" evidence="7">
    <location>
        <begin position="379"/>
        <end position="399"/>
    </location>
</feature>
<dbReference type="AlphaFoldDB" id="A0A1L7XYF8"/>
<dbReference type="GO" id="GO:0016020">
    <property type="term" value="C:membrane"/>
    <property type="evidence" value="ECO:0007669"/>
    <property type="project" value="UniProtKB-SubCell"/>
</dbReference>
<dbReference type="Gene3D" id="1.20.1250.20">
    <property type="entry name" value="MFS general substrate transporter like domains"/>
    <property type="match status" value="2"/>
</dbReference>
<feature type="transmembrane region" description="Helical" evidence="7">
    <location>
        <begin position="324"/>
        <end position="343"/>
    </location>
</feature>
<evidence type="ECO:0000256" key="6">
    <source>
        <dbReference type="ARBA" id="ARBA00037968"/>
    </source>
</evidence>
<dbReference type="PROSITE" id="PS50850">
    <property type="entry name" value="MFS"/>
    <property type="match status" value="1"/>
</dbReference>
<evidence type="ECO:0000256" key="2">
    <source>
        <dbReference type="ARBA" id="ARBA00022448"/>
    </source>
</evidence>
<dbReference type="InterPro" id="IPR011701">
    <property type="entry name" value="MFS"/>
</dbReference>
<dbReference type="FunFam" id="1.20.1250.20:FF:000065">
    <property type="entry name" value="Putative MFS pantothenate transporter"/>
    <property type="match status" value="1"/>
</dbReference>
<feature type="transmembrane region" description="Helical" evidence="7">
    <location>
        <begin position="182"/>
        <end position="204"/>
    </location>
</feature>
<dbReference type="Pfam" id="PF07690">
    <property type="entry name" value="MFS_1"/>
    <property type="match status" value="1"/>
</dbReference>
<gene>
    <name evidence="9" type="ORF">PAC_19959</name>
</gene>
<keyword evidence="10" id="KW-1185">Reference proteome</keyword>
<comment type="subcellular location">
    <subcellularLocation>
        <location evidence="1">Membrane</location>
        <topology evidence="1">Multi-pass membrane protein</topology>
    </subcellularLocation>
</comment>
<evidence type="ECO:0000313" key="10">
    <source>
        <dbReference type="Proteomes" id="UP000184330"/>
    </source>
</evidence>
<evidence type="ECO:0000259" key="8">
    <source>
        <dbReference type="PROSITE" id="PS50850"/>
    </source>
</evidence>
<feature type="transmembrane region" description="Helical" evidence="7">
    <location>
        <begin position="148"/>
        <end position="170"/>
    </location>
</feature>
<dbReference type="EMBL" id="FJOG01000091">
    <property type="protein sequence ID" value="CZR70058.1"/>
    <property type="molecule type" value="Genomic_DNA"/>
</dbReference>
<reference evidence="9 10" key="1">
    <citation type="submission" date="2016-03" db="EMBL/GenBank/DDBJ databases">
        <authorList>
            <person name="Ploux O."/>
        </authorList>
    </citation>
    <scope>NUCLEOTIDE SEQUENCE [LARGE SCALE GENOMIC DNA]</scope>
    <source>
        <strain evidence="9 10">UAMH 11012</strain>
    </source>
</reference>
<organism evidence="9 10">
    <name type="scientific">Phialocephala subalpina</name>
    <dbReference type="NCBI Taxonomy" id="576137"/>
    <lineage>
        <taxon>Eukaryota</taxon>
        <taxon>Fungi</taxon>
        <taxon>Dikarya</taxon>
        <taxon>Ascomycota</taxon>
        <taxon>Pezizomycotina</taxon>
        <taxon>Leotiomycetes</taxon>
        <taxon>Helotiales</taxon>
        <taxon>Mollisiaceae</taxon>
        <taxon>Phialocephala</taxon>
        <taxon>Phialocephala fortinii species complex</taxon>
    </lineage>
</organism>
<accession>A0A1L7XYF8</accession>
<feature type="transmembrane region" description="Helical" evidence="7">
    <location>
        <begin position="411"/>
        <end position="432"/>
    </location>
</feature>
<evidence type="ECO:0000256" key="5">
    <source>
        <dbReference type="ARBA" id="ARBA00023136"/>
    </source>
</evidence>
<dbReference type="InterPro" id="IPR020846">
    <property type="entry name" value="MFS_dom"/>
</dbReference>
<feature type="domain" description="Major facilitator superfamily (MFS) profile" evidence="8">
    <location>
        <begin position="57"/>
        <end position="473"/>
    </location>
</feature>
<evidence type="ECO:0000256" key="4">
    <source>
        <dbReference type="ARBA" id="ARBA00022989"/>
    </source>
</evidence>
<evidence type="ECO:0000256" key="1">
    <source>
        <dbReference type="ARBA" id="ARBA00004141"/>
    </source>
</evidence>
<keyword evidence="5 7" id="KW-0472">Membrane</keyword>
<dbReference type="PANTHER" id="PTHR43791">
    <property type="entry name" value="PERMEASE-RELATED"/>
    <property type="match status" value="1"/>
</dbReference>
<sequence>MGIQPESTDVITPVADDASDNQVAVKKSRWIKIREVIWDGERSPEERKLVQRLDLFIMSWATYGYFIRLLDSGNITNAYVSGMKEDLNFHGNQYNLLATFFTSGYLVGQIPSQLLLTKRKSDPSQPIEFLWTIVTFCFAAVRTTKQVFALRFIIGMLESPFAVGVITLMGSWYTPRELGKRIAIFYSASYAASMFSGYLQAGIYKGLDNHLGLPGWRWLFIFCGIISLPGPIWGVFAIPDNPYTTKAWWLDEEKKKFYIERMQKIDRRAPVPLSWTKIGKVLGHWPIWVVTLMLIFHCVVTQPLNYFWVWLKSLDRFSVYQINLFPTAAQALGLVTTLAYAWVSDGLGGKRWQVMIVPATINFIGMVIVASGPGYGATFFGYLINAASWGLWPVLYAWVNEICHDDAEERAIVIGVAQTFGQVFVAWVPVVILNVGKYAPRFKMGFTVMSVLSVGEFTMIFVIRWFVNRDKRKAALKEESEVKKDEVEVEIPTPVRKEEEIPYLPVY</sequence>
<dbReference type="GO" id="GO:0022857">
    <property type="term" value="F:transmembrane transporter activity"/>
    <property type="evidence" value="ECO:0007669"/>
    <property type="project" value="InterPro"/>
</dbReference>
<keyword evidence="3 7" id="KW-0812">Transmembrane</keyword>
<name>A0A1L7XYF8_9HELO</name>
<dbReference type="OrthoDB" id="3639251at2759"/>
<dbReference type="PANTHER" id="PTHR43791:SF39">
    <property type="entry name" value="TRANSPORTER LIZ1_SEO1, PUTATIVE (AFU_ORTHOLOGUE AFUA_3G00980)-RELATED"/>
    <property type="match status" value="1"/>
</dbReference>
<feature type="transmembrane region" description="Helical" evidence="7">
    <location>
        <begin position="444"/>
        <end position="467"/>
    </location>
</feature>